<feature type="chain" id="PRO_5031287219" evidence="1">
    <location>
        <begin position="23"/>
        <end position="150"/>
    </location>
</feature>
<dbReference type="AlphaFoldDB" id="A0A7S3L0X8"/>
<keyword evidence="1" id="KW-0732">Signal</keyword>
<dbReference type="EMBL" id="HBIM01006065">
    <property type="protein sequence ID" value="CAE0407338.1"/>
    <property type="molecule type" value="Transcribed_RNA"/>
</dbReference>
<name>A0A7S3L0X8_9STRA</name>
<feature type="signal peptide" evidence="1">
    <location>
        <begin position="1"/>
        <end position="22"/>
    </location>
</feature>
<reference evidence="2" key="1">
    <citation type="submission" date="2021-01" db="EMBL/GenBank/DDBJ databases">
        <authorList>
            <person name="Corre E."/>
            <person name="Pelletier E."/>
            <person name="Niang G."/>
            <person name="Scheremetjew M."/>
            <person name="Finn R."/>
            <person name="Kale V."/>
            <person name="Holt S."/>
            <person name="Cochrane G."/>
            <person name="Meng A."/>
            <person name="Brown T."/>
            <person name="Cohen L."/>
        </authorList>
    </citation>
    <scope>NUCLEOTIDE SEQUENCE</scope>
    <source>
        <strain evidence="2">CCMP127</strain>
    </source>
</reference>
<gene>
    <name evidence="2" type="ORF">ACOF00016_LOCUS5165</name>
</gene>
<proteinExistence type="predicted"/>
<evidence type="ECO:0000313" key="2">
    <source>
        <dbReference type="EMBL" id="CAE0407338.1"/>
    </source>
</evidence>
<protein>
    <submittedName>
        <fullName evidence="2">Uncharacterized protein</fullName>
    </submittedName>
</protein>
<evidence type="ECO:0000256" key="1">
    <source>
        <dbReference type="SAM" id="SignalP"/>
    </source>
</evidence>
<organism evidence="2">
    <name type="scientific">Amphora coffeiformis</name>
    <dbReference type="NCBI Taxonomy" id="265554"/>
    <lineage>
        <taxon>Eukaryota</taxon>
        <taxon>Sar</taxon>
        <taxon>Stramenopiles</taxon>
        <taxon>Ochrophyta</taxon>
        <taxon>Bacillariophyta</taxon>
        <taxon>Bacillariophyceae</taxon>
        <taxon>Bacillariophycidae</taxon>
        <taxon>Thalassiophysales</taxon>
        <taxon>Catenulaceae</taxon>
        <taxon>Amphora</taxon>
    </lineage>
</organism>
<sequence>MFSNRFLSTLAIACLTVTVSEGFAPSASTTSSSALFSAFDGKKFDPGQNPLSRGGKNSWEFELDSMYIEEKPKKKTAAVSPKKKVVTAKSTSFGAFGQKAAAAAKKTPSAAKPAATNPLASLFGKPKVVVEEKKVTPPPKTNPLAALFGK</sequence>
<accession>A0A7S3L0X8</accession>